<keyword evidence="8" id="KW-1185">Reference proteome</keyword>
<feature type="chain" id="PRO_5047046179" evidence="6">
    <location>
        <begin position="22"/>
        <end position="188"/>
    </location>
</feature>
<sequence>MKKTTLFVLLSSLLTSGAALASHHSFSVGYAQSKVEDFKRIGGLNLQYRYESVLPVSLIAAFSWQEGSDNIGNGSGSFDVINKRSEIDIKYYSLLAGPAYRINSLISLYAVGGFARTKATGNTQRQMNNNSIKRRALYGRETSFAYGAGIIINPRDYLTVNLGYEGTRINMADDHRINGFNIGVGYRF</sequence>
<gene>
    <name evidence="7" type="ORF">C2E16_09225</name>
</gene>
<evidence type="ECO:0000313" key="8">
    <source>
        <dbReference type="Proteomes" id="UP000237673"/>
    </source>
</evidence>
<dbReference type="PRINTS" id="PR00316">
    <property type="entry name" value="ENTEROVIROMP"/>
</dbReference>
<keyword evidence="5" id="KW-0472">Membrane</keyword>
<dbReference type="EMBL" id="CP026378">
    <property type="protein sequence ID" value="AUY25069.1"/>
    <property type="molecule type" value="Genomic_DNA"/>
</dbReference>
<comment type="subcellular location">
    <subcellularLocation>
        <location evidence="1">Membrane</location>
        <topology evidence="1">Multi-pass membrane protein</topology>
    </subcellularLocation>
</comment>
<evidence type="ECO:0000256" key="6">
    <source>
        <dbReference type="SAM" id="SignalP"/>
    </source>
</evidence>
<evidence type="ECO:0000256" key="2">
    <source>
        <dbReference type="ARBA" id="ARBA00022452"/>
    </source>
</evidence>
<keyword evidence="4 6" id="KW-0732">Signal</keyword>
<keyword evidence="2" id="KW-1134">Transmembrane beta strand</keyword>
<dbReference type="InterPro" id="IPR011250">
    <property type="entry name" value="OMP/PagP_B-barrel"/>
</dbReference>
<dbReference type="PANTHER" id="PTHR35892:SF2">
    <property type="entry name" value="OUTER MEMBRANE PROTEIN PAGN"/>
    <property type="match status" value="1"/>
</dbReference>
<dbReference type="InterPro" id="IPR000758">
    <property type="entry name" value="Enterovir_OMP"/>
</dbReference>
<evidence type="ECO:0000256" key="3">
    <source>
        <dbReference type="ARBA" id="ARBA00022692"/>
    </source>
</evidence>
<reference evidence="7 8" key="1">
    <citation type="submission" date="2018-01" db="EMBL/GenBank/DDBJ databases">
        <title>Complete and assembled Genome of Pantoea calida DSM22759T.</title>
        <authorList>
            <person name="Stevens M.J.A."/>
            <person name="Zurfluh K."/>
            <person name="Stephan R."/>
        </authorList>
    </citation>
    <scope>NUCLEOTIDE SEQUENCE [LARGE SCALE GENOMIC DNA]</scope>
    <source>
        <strain evidence="7 8">DSM 22759</strain>
    </source>
</reference>
<accession>A0ABN5H8W9</accession>
<evidence type="ECO:0000313" key="7">
    <source>
        <dbReference type="EMBL" id="AUY25069.1"/>
    </source>
</evidence>
<proteinExistence type="predicted"/>
<organism evidence="7 8">
    <name type="scientific">Mixta calida</name>
    <dbReference type="NCBI Taxonomy" id="665913"/>
    <lineage>
        <taxon>Bacteria</taxon>
        <taxon>Pseudomonadati</taxon>
        <taxon>Pseudomonadota</taxon>
        <taxon>Gammaproteobacteria</taxon>
        <taxon>Enterobacterales</taxon>
        <taxon>Erwiniaceae</taxon>
        <taxon>Mixta</taxon>
    </lineage>
</organism>
<dbReference type="PANTHER" id="PTHR35892">
    <property type="entry name" value="OUTER MEMBRANE PROTEIN PAGN-RELATED"/>
    <property type="match status" value="1"/>
</dbReference>
<evidence type="ECO:0000256" key="1">
    <source>
        <dbReference type="ARBA" id="ARBA00004141"/>
    </source>
</evidence>
<dbReference type="Pfam" id="PF06316">
    <property type="entry name" value="Ail_Lom"/>
    <property type="match status" value="1"/>
</dbReference>
<evidence type="ECO:0000256" key="4">
    <source>
        <dbReference type="ARBA" id="ARBA00022729"/>
    </source>
</evidence>
<keyword evidence="3" id="KW-0812">Transmembrane</keyword>
<dbReference type="GeneID" id="84633868"/>
<evidence type="ECO:0000256" key="5">
    <source>
        <dbReference type="ARBA" id="ARBA00023136"/>
    </source>
</evidence>
<dbReference type="PROSITE" id="PS00695">
    <property type="entry name" value="ENT_VIR_OMP_2"/>
    <property type="match status" value="1"/>
</dbReference>
<dbReference type="SUPFAM" id="SSF56925">
    <property type="entry name" value="OMPA-like"/>
    <property type="match status" value="1"/>
</dbReference>
<dbReference type="Proteomes" id="UP000237673">
    <property type="component" value="Chromosome"/>
</dbReference>
<name>A0ABN5H8W9_9GAMM</name>
<protein>
    <submittedName>
        <fullName evidence="7">Ail/Lom family protein</fullName>
    </submittedName>
</protein>
<dbReference type="RefSeq" id="WP_038626525.1">
    <property type="nucleotide sequence ID" value="NZ_CAXOMJ010000023.1"/>
</dbReference>
<dbReference type="InterPro" id="IPR051723">
    <property type="entry name" value="Bact_OM_Invasion-Related"/>
</dbReference>
<dbReference type="Gene3D" id="2.40.160.20">
    <property type="match status" value="1"/>
</dbReference>
<feature type="signal peptide" evidence="6">
    <location>
        <begin position="1"/>
        <end position="21"/>
    </location>
</feature>